<dbReference type="EMBL" id="QLSZ01000001">
    <property type="protein sequence ID" value="RAR75531.1"/>
    <property type="molecule type" value="Genomic_DNA"/>
</dbReference>
<reference evidence="1 2" key="1">
    <citation type="submission" date="2018-06" db="EMBL/GenBank/DDBJ databases">
        <title>Genomic Encyclopedia of Archaeal and Bacterial Type Strains, Phase II (KMG-II): from individual species to whole genera.</title>
        <authorList>
            <person name="Goeker M."/>
        </authorList>
    </citation>
    <scope>NUCLEOTIDE SEQUENCE [LARGE SCALE GENOMIC DNA]</scope>
    <source>
        <strain evidence="1 2">DSM 25663</strain>
    </source>
</reference>
<evidence type="ECO:0000313" key="2">
    <source>
        <dbReference type="Proteomes" id="UP000248840"/>
    </source>
</evidence>
<sequence length="127" mass="14811">MSNYNFQLLLLFFILLSSCQQRVECNPKEFKTGTFEFSQTVNGKKETTQFIRTDKLQIETYKGKTDTATVRWINDYEFILQKIHPKNRAEEKAISMRIIETHGASYTFEYGFVGATKKQIGIVTKIH</sequence>
<comment type="caution">
    <text evidence="1">The sequence shown here is derived from an EMBL/GenBank/DDBJ whole genome shotgun (WGS) entry which is preliminary data.</text>
</comment>
<accession>A0A328YNA4</accession>
<protein>
    <recommendedName>
        <fullName evidence="3">DNA topoisomerase IV</fullName>
    </recommendedName>
</protein>
<name>A0A328YNA4_9FLAO</name>
<organism evidence="1 2">
    <name type="scientific">Flavobacterium aciduliphilum</name>
    <dbReference type="NCBI Taxonomy" id="1101402"/>
    <lineage>
        <taxon>Bacteria</taxon>
        <taxon>Pseudomonadati</taxon>
        <taxon>Bacteroidota</taxon>
        <taxon>Flavobacteriia</taxon>
        <taxon>Flavobacteriales</taxon>
        <taxon>Flavobacteriaceae</taxon>
        <taxon>Flavobacterium</taxon>
    </lineage>
</organism>
<keyword evidence="2" id="KW-1185">Reference proteome</keyword>
<dbReference type="Proteomes" id="UP000248840">
    <property type="component" value="Unassembled WGS sequence"/>
</dbReference>
<dbReference type="RefSeq" id="WP_112111902.1">
    <property type="nucleotide sequence ID" value="NZ_QLSZ01000001.1"/>
</dbReference>
<gene>
    <name evidence="1" type="ORF">CLV55_101231</name>
</gene>
<proteinExistence type="predicted"/>
<dbReference type="OrthoDB" id="1202013at2"/>
<evidence type="ECO:0008006" key="3">
    <source>
        <dbReference type="Google" id="ProtNLM"/>
    </source>
</evidence>
<evidence type="ECO:0000313" key="1">
    <source>
        <dbReference type="EMBL" id="RAR75531.1"/>
    </source>
</evidence>
<dbReference type="AlphaFoldDB" id="A0A328YNA4"/>